<proteinExistence type="predicted"/>
<evidence type="ECO:0000313" key="1">
    <source>
        <dbReference type="EMBL" id="KAJ4446208.1"/>
    </source>
</evidence>
<sequence length="125" mass="13663">MAGLCEGGNEPAGSLKAISVASWSKTPCPGLAQGKKFSHEISANHTIPPFWLDDRPPLLRTRAEPNYAASRAVSSLLVPHQVVGSATSVIREQCFRNGAARRRGAKLREWEGSAKQYSRDYRDVD</sequence>
<organism evidence="1 2">
    <name type="scientific">Periplaneta americana</name>
    <name type="common">American cockroach</name>
    <name type="synonym">Blatta americana</name>
    <dbReference type="NCBI Taxonomy" id="6978"/>
    <lineage>
        <taxon>Eukaryota</taxon>
        <taxon>Metazoa</taxon>
        <taxon>Ecdysozoa</taxon>
        <taxon>Arthropoda</taxon>
        <taxon>Hexapoda</taxon>
        <taxon>Insecta</taxon>
        <taxon>Pterygota</taxon>
        <taxon>Neoptera</taxon>
        <taxon>Polyneoptera</taxon>
        <taxon>Dictyoptera</taxon>
        <taxon>Blattodea</taxon>
        <taxon>Blattoidea</taxon>
        <taxon>Blattidae</taxon>
        <taxon>Blattinae</taxon>
        <taxon>Periplaneta</taxon>
    </lineage>
</organism>
<evidence type="ECO:0000313" key="2">
    <source>
        <dbReference type="Proteomes" id="UP001148838"/>
    </source>
</evidence>
<comment type="caution">
    <text evidence="1">The sequence shown here is derived from an EMBL/GenBank/DDBJ whole genome shotgun (WGS) entry which is preliminary data.</text>
</comment>
<dbReference type="Proteomes" id="UP001148838">
    <property type="component" value="Unassembled WGS sequence"/>
</dbReference>
<protein>
    <submittedName>
        <fullName evidence="1">Uncharacterized protein</fullName>
    </submittedName>
</protein>
<accession>A0ABQ8TK18</accession>
<gene>
    <name evidence="1" type="ORF">ANN_12902</name>
</gene>
<name>A0ABQ8TK18_PERAM</name>
<keyword evidence="2" id="KW-1185">Reference proteome</keyword>
<reference evidence="1 2" key="1">
    <citation type="journal article" date="2022" name="Allergy">
        <title>Genome assembly and annotation of Periplaneta americana reveal a comprehensive cockroach allergen profile.</title>
        <authorList>
            <person name="Wang L."/>
            <person name="Xiong Q."/>
            <person name="Saelim N."/>
            <person name="Wang L."/>
            <person name="Nong W."/>
            <person name="Wan A.T."/>
            <person name="Shi M."/>
            <person name="Liu X."/>
            <person name="Cao Q."/>
            <person name="Hui J.H.L."/>
            <person name="Sookrung N."/>
            <person name="Leung T.F."/>
            <person name="Tungtrongchitr A."/>
            <person name="Tsui S.K.W."/>
        </authorList>
    </citation>
    <scope>NUCLEOTIDE SEQUENCE [LARGE SCALE GENOMIC DNA]</scope>
    <source>
        <strain evidence="1">PWHHKU_190912</strain>
    </source>
</reference>
<dbReference type="EMBL" id="JAJSOF020000009">
    <property type="protein sequence ID" value="KAJ4446208.1"/>
    <property type="molecule type" value="Genomic_DNA"/>
</dbReference>